<dbReference type="AlphaFoldDB" id="A0A6N8I4Z6"/>
<protein>
    <submittedName>
        <fullName evidence="3">Vitamin B12 dependent methionine synthase activation subunit</fullName>
    </submittedName>
</protein>
<evidence type="ECO:0000313" key="4">
    <source>
        <dbReference type="Proteomes" id="UP000469440"/>
    </source>
</evidence>
<reference evidence="3 5" key="2">
    <citation type="submission" date="2020-08" db="EMBL/GenBank/DDBJ databases">
        <title>The isolate Caproiciproducens sp. 7D4C2 produces n-caproate at mildly acidic conditions from hexoses: genome and rBOX comparison with related strains and chain-elongating bacteria.</title>
        <authorList>
            <person name="Esquivel-Elizondo S."/>
            <person name="Bagci C."/>
            <person name="Temovska M."/>
            <person name="Jeon B.S."/>
            <person name="Bessarab I."/>
            <person name="Williams R.B.H."/>
            <person name="Huson D.H."/>
            <person name="Angenent L.T."/>
        </authorList>
    </citation>
    <scope>NUCLEOTIDE SEQUENCE [LARGE SCALE GENOMIC DNA]</scope>
    <source>
        <strain evidence="3 5">7D4C2</strain>
    </source>
</reference>
<dbReference type="Proteomes" id="UP000469440">
    <property type="component" value="Unassembled WGS sequence"/>
</dbReference>
<evidence type="ECO:0000313" key="5">
    <source>
        <dbReference type="Proteomes" id="UP000515909"/>
    </source>
</evidence>
<reference evidence="2 4" key="1">
    <citation type="submission" date="2019-09" db="EMBL/GenBank/DDBJ databases">
        <title>Genome sequence of Clostridium sp. EA1.</title>
        <authorList>
            <person name="Poehlein A."/>
            <person name="Bengelsdorf F.R."/>
            <person name="Daniel R."/>
        </authorList>
    </citation>
    <scope>NUCLEOTIDE SEQUENCE [LARGE SCALE GENOMIC DNA]</scope>
    <source>
        <strain evidence="2 4">EA1</strain>
    </source>
</reference>
<evidence type="ECO:0000259" key="1">
    <source>
        <dbReference type="Pfam" id="PF02965"/>
    </source>
</evidence>
<dbReference type="OrthoDB" id="9816190at2"/>
<organism evidence="2 4">
    <name type="scientific">Caproicibacter fermentans</name>
    <dbReference type="NCBI Taxonomy" id="2576756"/>
    <lineage>
        <taxon>Bacteria</taxon>
        <taxon>Bacillati</taxon>
        <taxon>Bacillota</taxon>
        <taxon>Clostridia</taxon>
        <taxon>Eubacteriales</taxon>
        <taxon>Acutalibacteraceae</taxon>
        <taxon>Caproicibacter</taxon>
    </lineage>
</organism>
<dbReference type="GO" id="GO:0008705">
    <property type="term" value="F:methionine synthase activity"/>
    <property type="evidence" value="ECO:0007669"/>
    <property type="project" value="InterPro"/>
</dbReference>
<dbReference type="Proteomes" id="UP000515909">
    <property type="component" value="Chromosome"/>
</dbReference>
<accession>A0A7G8TCF7</accession>
<dbReference type="Pfam" id="PF02965">
    <property type="entry name" value="Met_synt_B12"/>
    <property type="match status" value="1"/>
</dbReference>
<name>A0A6N8I4Z6_9FIRM</name>
<proteinExistence type="predicted"/>
<evidence type="ECO:0000313" key="3">
    <source>
        <dbReference type="EMBL" id="QNK41298.1"/>
    </source>
</evidence>
<dbReference type="Gene3D" id="3.40.109.40">
    <property type="match status" value="1"/>
</dbReference>
<feature type="domain" description="AdoMet activation" evidence="1">
    <location>
        <begin position="138"/>
        <end position="201"/>
    </location>
</feature>
<dbReference type="InterPro" id="IPR037010">
    <property type="entry name" value="VitB12-dep_Met_synth_activ_sf"/>
</dbReference>
<dbReference type="EMBL" id="VWXL01000108">
    <property type="protein sequence ID" value="MVB13035.1"/>
    <property type="molecule type" value="Genomic_DNA"/>
</dbReference>
<dbReference type="InterPro" id="IPR004223">
    <property type="entry name" value="VitB12-dep_Met_synth_activ_dom"/>
</dbReference>
<dbReference type="KEGG" id="cfem:HCR03_03070"/>
<evidence type="ECO:0000313" key="2">
    <source>
        <dbReference type="EMBL" id="MVB13035.1"/>
    </source>
</evidence>
<dbReference type="EMBL" id="CP060286">
    <property type="protein sequence ID" value="QNK41298.1"/>
    <property type="molecule type" value="Genomic_DNA"/>
</dbReference>
<gene>
    <name evidence="2" type="ORF">CAFE_37880</name>
    <name evidence="3" type="ORF">HCR03_03070</name>
</gene>
<keyword evidence="4" id="KW-1185">Reference proteome</keyword>
<sequence>MGKEEKEALRYLGYRGSPAGEEVRRKIWYCLDELTKTCPGRSICRRFPVAFSDGSVTVGRLEIKSRDLSRHLAGCTEAYLFAATLGPQADLLLERYSKTDMSLAAVFQAAAAARMESYCDRQQEILAEAAAGQDLHLRPRYSPGYGDFSIRHQRGILQILDSTKRIGLSMTESFLLVPTKSVTAVIGITADKTSCHIGKCMECGAQNCPFRTEGTNESET</sequence>
<dbReference type="SUPFAM" id="SSF56507">
    <property type="entry name" value="Methionine synthase activation domain-like"/>
    <property type="match status" value="1"/>
</dbReference>
<accession>A0A6N8I4Z6</accession>
<dbReference type="RefSeq" id="WP_066644146.1">
    <property type="nucleotide sequence ID" value="NZ_CP060286.1"/>
</dbReference>